<evidence type="ECO:0000259" key="1">
    <source>
        <dbReference type="Pfam" id="PF22936"/>
    </source>
</evidence>
<evidence type="ECO:0000313" key="2">
    <source>
        <dbReference type="EMBL" id="CAD1816959.1"/>
    </source>
</evidence>
<dbReference type="EMBL" id="LR862129">
    <property type="protein sequence ID" value="CAD1816959.1"/>
    <property type="molecule type" value="Genomic_DNA"/>
</dbReference>
<dbReference type="PANTHER" id="PTHR47592">
    <property type="entry name" value="PBF68 PROTEIN"/>
    <property type="match status" value="1"/>
</dbReference>
<dbReference type="InterPro" id="IPR054722">
    <property type="entry name" value="PolX-like_BBD"/>
</dbReference>
<proteinExistence type="predicted"/>
<dbReference type="AlphaFoldDB" id="A0A6V7NEE2"/>
<sequence length="127" mass="14417">MGHFARDCTEPKKVNPNPDSLIYVCLHVFVAHTLSDWIVDTGATKHVTRDRAGYVDYRRVSAGSHYVMMGNDTEEEVLGIGAYQLRLRNGRYLILHDVLYAPNIRCNLLSVLALPRLGFLFNLRILS</sequence>
<gene>
    <name evidence="2" type="ORF">CB5_LOCUS170</name>
</gene>
<organism evidence="2">
    <name type="scientific">Ananas comosus var. bracteatus</name>
    <name type="common">red pineapple</name>
    <dbReference type="NCBI Taxonomy" id="296719"/>
    <lineage>
        <taxon>Eukaryota</taxon>
        <taxon>Viridiplantae</taxon>
        <taxon>Streptophyta</taxon>
        <taxon>Embryophyta</taxon>
        <taxon>Tracheophyta</taxon>
        <taxon>Spermatophyta</taxon>
        <taxon>Magnoliopsida</taxon>
        <taxon>Liliopsida</taxon>
        <taxon>Poales</taxon>
        <taxon>Bromeliaceae</taxon>
        <taxon>Bromelioideae</taxon>
        <taxon>Ananas</taxon>
    </lineage>
</organism>
<reference evidence="2" key="1">
    <citation type="submission" date="2020-07" db="EMBL/GenBank/DDBJ databases">
        <authorList>
            <person name="Lin J."/>
        </authorList>
    </citation>
    <scope>NUCLEOTIDE SEQUENCE</scope>
</reference>
<feature type="domain" description="Retrovirus-related Pol polyprotein from transposon TNT 1-94-like beta-barrel" evidence="1">
    <location>
        <begin position="37"/>
        <end position="118"/>
    </location>
</feature>
<dbReference type="Pfam" id="PF22936">
    <property type="entry name" value="Pol_BBD"/>
    <property type="match status" value="1"/>
</dbReference>
<accession>A0A6V7NEE2</accession>
<protein>
    <recommendedName>
        <fullName evidence="1">Retrovirus-related Pol polyprotein from transposon TNT 1-94-like beta-barrel domain-containing protein</fullName>
    </recommendedName>
</protein>
<dbReference type="PANTHER" id="PTHR47592:SF27">
    <property type="entry name" value="OS08G0421700 PROTEIN"/>
    <property type="match status" value="1"/>
</dbReference>
<name>A0A6V7NEE2_ANACO</name>